<name>A0ABS4FNS4_9BACL</name>
<keyword evidence="2" id="KW-0808">Transferase</keyword>
<keyword evidence="3" id="KW-1185">Reference proteome</keyword>
<dbReference type="Gene3D" id="3.90.1200.10">
    <property type="match status" value="1"/>
</dbReference>
<dbReference type="GO" id="GO:0016301">
    <property type="term" value="F:kinase activity"/>
    <property type="evidence" value="ECO:0007669"/>
    <property type="project" value="UniProtKB-KW"/>
</dbReference>
<sequence length="322" mass="37173">MDNAIKPVLNEKQLSDIITFVFGAKAGGFTATELKDGFFNSAYAITLEQGNRYVLKLAPLDNSGFMRYEHNMMQTEVEVLRLLREKTDVPVPQVYAYETSSPVYDSSFFVMDFIEGDSYYKVKDALPEVERERIEQQLGFFTGQINSLRGQRFGYYALEEMQGDNWSNVFLSMIDSLMLDADHKAVKLPASADEITAICKRFIPSLDEVKIPSLVHWDLWEGNIFVKDGQIVGIIDTERALWGDPLMEYYFRSFIQSPAHMKGYGKEFFTESETQRILMYDLYLALILHIECTYRGYTNEKHINWAKGHLQRTWDSVLADIK</sequence>
<dbReference type="SUPFAM" id="SSF56112">
    <property type="entry name" value="Protein kinase-like (PK-like)"/>
    <property type="match status" value="1"/>
</dbReference>
<dbReference type="Proteomes" id="UP001519272">
    <property type="component" value="Unassembled WGS sequence"/>
</dbReference>
<dbReference type="PANTHER" id="PTHR21310:SF15">
    <property type="entry name" value="AMINOGLYCOSIDE PHOSPHOTRANSFERASE DOMAIN-CONTAINING PROTEIN"/>
    <property type="match status" value="1"/>
</dbReference>
<dbReference type="InterPro" id="IPR011009">
    <property type="entry name" value="Kinase-like_dom_sf"/>
</dbReference>
<reference evidence="2 3" key="1">
    <citation type="submission" date="2021-03" db="EMBL/GenBank/DDBJ databases">
        <title>Genomic Encyclopedia of Type Strains, Phase IV (KMG-IV): sequencing the most valuable type-strain genomes for metagenomic binning, comparative biology and taxonomic classification.</title>
        <authorList>
            <person name="Goeker M."/>
        </authorList>
    </citation>
    <scope>NUCLEOTIDE SEQUENCE [LARGE SCALE GENOMIC DNA]</scope>
    <source>
        <strain evidence="2 3">DSM 14349</strain>
    </source>
</reference>
<dbReference type="RefSeq" id="WP_210087926.1">
    <property type="nucleotide sequence ID" value="NZ_JAGGKG010000003.1"/>
</dbReference>
<dbReference type="InterPro" id="IPR002575">
    <property type="entry name" value="Aminoglycoside_PTrfase"/>
</dbReference>
<keyword evidence="2" id="KW-0418">Kinase</keyword>
<accession>A0ABS4FNS4</accession>
<dbReference type="Pfam" id="PF01636">
    <property type="entry name" value="APH"/>
    <property type="match status" value="1"/>
</dbReference>
<dbReference type="CDD" id="cd05120">
    <property type="entry name" value="APH_ChoK_like"/>
    <property type="match status" value="1"/>
</dbReference>
<dbReference type="EMBL" id="JAGGKG010000003">
    <property type="protein sequence ID" value="MBP1904237.1"/>
    <property type="molecule type" value="Genomic_DNA"/>
</dbReference>
<evidence type="ECO:0000313" key="3">
    <source>
        <dbReference type="Proteomes" id="UP001519272"/>
    </source>
</evidence>
<gene>
    <name evidence="2" type="ORF">J2Z32_000854</name>
</gene>
<dbReference type="Gene3D" id="3.30.200.20">
    <property type="entry name" value="Phosphorylase Kinase, domain 1"/>
    <property type="match status" value="1"/>
</dbReference>
<protein>
    <submittedName>
        <fullName evidence="2">Aminoglycoside phosphotransferase (APT) family kinase protein</fullName>
    </submittedName>
</protein>
<comment type="caution">
    <text evidence="2">The sequence shown here is derived from an EMBL/GenBank/DDBJ whole genome shotgun (WGS) entry which is preliminary data.</text>
</comment>
<proteinExistence type="predicted"/>
<evidence type="ECO:0000259" key="1">
    <source>
        <dbReference type="Pfam" id="PF01636"/>
    </source>
</evidence>
<evidence type="ECO:0000313" key="2">
    <source>
        <dbReference type="EMBL" id="MBP1904237.1"/>
    </source>
</evidence>
<feature type="domain" description="Aminoglycoside phosphotransferase" evidence="1">
    <location>
        <begin position="31"/>
        <end position="248"/>
    </location>
</feature>
<organism evidence="2 3">
    <name type="scientific">Paenibacillus turicensis</name>
    <dbReference type="NCBI Taxonomy" id="160487"/>
    <lineage>
        <taxon>Bacteria</taxon>
        <taxon>Bacillati</taxon>
        <taxon>Bacillota</taxon>
        <taxon>Bacilli</taxon>
        <taxon>Bacillales</taxon>
        <taxon>Paenibacillaceae</taxon>
        <taxon>Paenibacillus</taxon>
    </lineage>
</organism>
<dbReference type="InterPro" id="IPR051678">
    <property type="entry name" value="AGP_Transferase"/>
</dbReference>
<dbReference type="PANTHER" id="PTHR21310">
    <property type="entry name" value="AMINOGLYCOSIDE PHOSPHOTRANSFERASE-RELATED-RELATED"/>
    <property type="match status" value="1"/>
</dbReference>